<protein>
    <submittedName>
        <fullName evidence="1">Uncharacterized protein</fullName>
    </submittedName>
</protein>
<evidence type="ECO:0000313" key="2">
    <source>
        <dbReference type="Proteomes" id="UP000829196"/>
    </source>
</evidence>
<evidence type="ECO:0000313" key="1">
    <source>
        <dbReference type="EMBL" id="KAI0519395.1"/>
    </source>
</evidence>
<dbReference type="Proteomes" id="UP000829196">
    <property type="component" value="Unassembled WGS sequence"/>
</dbReference>
<accession>A0A8T3BQ84</accession>
<dbReference type="AlphaFoldDB" id="A0A8T3BQ84"/>
<comment type="caution">
    <text evidence="1">The sequence shown here is derived from an EMBL/GenBank/DDBJ whole genome shotgun (WGS) entry which is preliminary data.</text>
</comment>
<gene>
    <name evidence="1" type="ORF">KFK09_006841</name>
</gene>
<dbReference type="EMBL" id="JAGYWB010000006">
    <property type="protein sequence ID" value="KAI0519395.1"/>
    <property type="molecule type" value="Genomic_DNA"/>
</dbReference>
<keyword evidence="2" id="KW-1185">Reference proteome</keyword>
<sequence length="51" mass="6162">MAKELLQFDTHYRLLPLNNLGRILATNMNMRFKEHYITNLFAEVRSHWVSQ</sequence>
<reference evidence="1" key="1">
    <citation type="journal article" date="2022" name="Front. Genet.">
        <title>Chromosome-Scale Assembly of the Dendrobium nobile Genome Provides Insights Into the Molecular Mechanism of the Biosynthesis of the Medicinal Active Ingredient of Dendrobium.</title>
        <authorList>
            <person name="Xu Q."/>
            <person name="Niu S.-C."/>
            <person name="Li K.-L."/>
            <person name="Zheng P.-J."/>
            <person name="Zhang X.-J."/>
            <person name="Jia Y."/>
            <person name="Liu Y."/>
            <person name="Niu Y.-X."/>
            <person name="Yu L.-H."/>
            <person name="Chen D.-F."/>
            <person name="Zhang G.-Q."/>
        </authorList>
    </citation>
    <scope>NUCLEOTIDE SEQUENCE</scope>
    <source>
        <tissue evidence="1">Leaf</tissue>
    </source>
</reference>
<proteinExistence type="predicted"/>
<name>A0A8T3BQ84_DENNO</name>
<organism evidence="1 2">
    <name type="scientific">Dendrobium nobile</name>
    <name type="common">Orchid</name>
    <dbReference type="NCBI Taxonomy" id="94219"/>
    <lineage>
        <taxon>Eukaryota</taxon>
        <taxon>Viridiplantae</taxon>
        <taxon>Streptophyta</taxon>
        <taxon>Embryophyta</taxon>
        <taxon>Tracheophyta</taxon>
        <taxon>Spermatophyta</taxon>
        <taxon>Magnoliopsida</taxon>
        <taxon>Liliopsida</taxon>
        <taxon>Asparagales</taxon>
        <taxon>Orchidaceae</taxon>
        <taxon>Epidendroideae</taxon>
        <taxon>Malaxideae</taxon>
        <taxon>Dendrobiinae</taxon>
        <taxon>Dendrobium</taxon>
    </lineage>
</organism>